<sequence>MSSPDPTTSSLDLVATGSSGGGGSGRRFNRSLCKNRSGLRNHELDCQLSLAPT</sequence>
<protein>
    <submittedName>
        <fullName evidence="2">Uncharacterized protein</fullName>
    </submittedName>
</protein>
<feature type="region of interest" description="Disordered" evidence="1">
    <location>
        <begin position="1"/>
        <end position="31"/>
    </location>
</feature>
<evidence type="ECO:0000256" key="1">
    <source>
        <dbReference type="SAM" id="MobiDB-lite"/>
    </source>
</evidence>
<dbReference type="Proteomes" id="UP000000763">
    <property type="component" value="Chromosome 10"/>
</dbReference>
<proteinExistence type="predicted"/>
<evidence type="ECO:0000313" key="3">
    <source>
        <dbReference type="Proteomes" id="UP000000763"/>
    </source>
</evidence>
<organism evidence="2 3">
    <name type="scientific">Oryza sativa subsp. japonica</name>
    <name type="common">Rice</name>
    <dbReference type="NCBI Taxonomy" id="39947"/>
    <lineage>
        <taxon>Eukaryota</taxon>
        <taxon>Viridiplantae</taxon>
        <taxon>Streptophyta</taxon>
        <taxon>Embryophyta</taxon>
        <taxon>Tracheophyta</taxon>
        <taxon>Spermatophyta</taxon>
        <taxon>Magnoliopsida</taxon>
        <taxon>Liliopsida</taxon>
        <taxon>Poales</taxon>
        <taxon>Poaceae</taxon>
        <taxon>BOP clade</taxon>
        <taxon>Oryzoideae</taxon>
        <taxon>Oryzeae</taxon>
        <taxon>Oryzinae</taxon>
        <taxon>Oryza</taxon>
        <taxon>Oryza sativa</taxon>
    </lineage>
</organism>
<reference evidence="3" key="1">
    <citation type="journal article" date="2005" name="Nature">
        <title>The map-based sequence of the rice genome.</title>
        <authorList>
            <consortium name="International rice genome sequencing project (IRGSP)"/>
            <person name="Matsumoto T."/>
            <person name="Wu J."/>
            <person name="Kanamori H."/>
            <person name="Katayose Y."/>
            <person name="Fujisawa M."/>
            <person name="Namiki N."/>
            <person name="Mizuno H."/>
            <person name="Yamamoto K."/>
            <person name="Antonio B.A."/>
            <person name="Baba T."/>
            <person name="Sakata K."/>
            <person name="Nagamura Y."/>
            <person name="Aoki H."/>
            <person name="Arikawa K."/>
            <person name="Arita K."/>
            <person name="Bito T."/>
            <person name="Chiden Y."/>
            <person name="Fujitsuka N."/>
            <person name="Fukunaka R."/>
            <person name="Hamada M."/>
            <person name="Harada C."/>
            <person name="Hayashi A."/>
            <person name="Hijishita S."/>
            <person name="Honda M."/>
            <person name="Hosokawa S."/>
            <person name="Ichikawa Y."/>
            <person name="Idonuma A."/>
            <person name="Iijima M."/>
            <person name="Ikeda M."/>
            <person name="Ikeno M."/>
            <person name="Ito K."/>
            <person name="Ito S."/>
            <person name="Ito T."/>
            <person name="Ito Y."/>
            <person name="Ito Y."/>
            <person name="Iwabuchi A."/>
            <person name="Kamiya K."/>
            <person name="Karasawa W."/>
            <person name="Kurita K."/>
            <person name="Katagiri S."/>
            <person name="Kikuta A."/>
            <person name="Kobayashi H."/>
            <person name="Kobayashi N."/>
            <person name="Machita K."/>
            <person name="Maehara T."/>
            <person name="Masukawa M."/>
            <person name="Mizubayashi T."/>
            <person name="Mukai Y."/>
            <person name="Nagasaki H."/>
            <person name="Nagata Y."/>
            <person name="Naito S."/>
            <person name="Nakashima M."/>
            <person name="Nakama Y."/>
            <person name="Nakamichi Y."/>
            <person name="Nakamura M."/>
            <person name="Meguro A."/>
            <person name="Negishi M."/>
            <person name="Ohta I."/>
            <person name="Ohta T."/>
            <person name="Okamoto M."/>
            <person name="Ono N."/>
            <person name="Saji S."/>
            <person name="Sakaguchi M."/>
            <person name="Sakai K."/>
            <person name="Shibata M."/>
            <person name="Shimokawa T."/>
            <person name="Song J."/>
            <person name="Takazaki Y."/>
            <person name="Terasawa K."/>
            <person name="Tsugane M."/>
            <person name="Tsuji K."/>
            <person name="Ueda S."/>
            <person name="Waki K."/>
            <person name="Yamagata H."/>
            <person name="Yamamoto M."/>
            <person name="Yamamoto S."/>
            <person name="Yamane H."/>
            <person name="Yoshiki S."/>
            <person name="Yoshihara R."/>
            <person name="Yukawa K."/>
            <person name="Zhong H."/>
            <person name="Yano M."/>
            <person name="Yuan Q."/>
            <person name="Ouyang S."/>
            <person name="Liu J."/>
            <person name="Jones K.M."/>
            <person name="Gansberger K."/>
            <person name="Moffat K."/>
            <person name="Hill J."/>
            <person name="Bera J."/>
            <person name="Fadrosh D."/>
            <person name="Jin S."/>
            <person name="Johri S."/>
            <person name="Kim M."/>
            <person name="Overton L."/>
            <person name="Reardon M."/>
            <person name="Tsitrin T."/>
            <person name="Vuong H."/>
            <person name="Weaver B."/>
            <person name="Ciecko A."/>
            <person name="Tallon L."/>
            <person name="Jackson J."/>
            <person name="Pai G."/>
            <person name="Aken S.V."/>
            <person name="Utterback T."/>
            <person name="Reidmuller S."/>
            <person name="Feldblyum T."/>
            <person name="Hsiao J."/>
            <person name="Zismann V."/>
            <person name="Iobst S."/>
            <person name="de Vazeille A.R."/>
            <person name="Buell C.R."/>
            <person name="Ying K."/>
            <person name="Li Y."/>
            <person name="Lu T."/>
            <person name="Huang Y."/>
            <person name="Zhao Q."/>
            <person name="Feng Q."/>
            <person name="Zhang L."/>
            <person name="Zhu J."/>
            <person name="Weng Q."/>
            <person name="Mu J."/>
            <person name="Lu Y."/>
            <person name="Fan D."/>
            <person name="Liu Y."/>
            <person name="Guan J."/>
            <person name="Zhang Y."/>
            <person name="Yu S."/>
            <person name="Liu X."/>
            <person name="Zhang Y."/>
            <person name="Hong G."/>
            <person name="Han B."/>
            <person name="Choisne N."/>
            <person name="Demange N."/>
            <person name="Orjeda G."/>
            <person name="Samain S."/>
            <person name="Cattolico L."/>
            <person name="Pelletier E."/>
            <person name="Couloux A."/>
            <person name="Segurens B."/>
            <person name="Wincker P."/>
            <person name="D'Hont A."/>
            <person name="Scarpelli C."/>
            <person name="Weissenbach J."/>
            <person name="Salanoubat M."/>
            <person name="Quetier F."/>
            <person name="Yu Y."/>
            <person name="Kim H.R."/>
            <person name="Rambo T."/>
            <person name="Currie J."/>
            <person name="Collura K."/>
            <person name="Luo M."/>
            <person name="Yang T."/>
            <person name="Ammiraju J.S.S."/>
            <person name="Engler F."/>
            <person name="Soderlund C."/>
            <person name="Wing R.A."/>
            <person name="Palmer L.E."/>
            <person name="de la Bastide M."/>
            <person name="Spiegel L."/>
            <person name="Nascimento L."/>
            <person name="Zutavern T."/>
            <person name="O'Shaughnessy A."/>
            <person name="Dike S."/>
            <person name="Dedhia N."/>
            <person name="Preston R."/>
            <person name="Balija V."/>
            <person name="McCombie W.R."/>
            <person name="Chow T."/>
            <person name="Chen H."/>
            <person name="Chung M."/>
            <person name="Chen C."/>
            <person name="Shaw J."/>
            <person name="Wu H."/>
            <person name="Hsiao K."/>
            <person name="Chao Y."/>
            <person name="Chu M."/>
            <person name="Cheng C."/>
            <person name="Hour A."/>
            <person name="Lee P."/>
            <person name="Lin S."/>
            <person name="Lin Y."/>
            <person name="Liou J."/>
            <person name="Liu S."/>
            <person name="Hsing Y."/>
            <person name="Raghuvanshi S."/>
            <person name="Mohanty A."/>
            <person name="Bharti A.K."/>
            <person name="Gaur A."/>
            <person name="Gupta V."/>
            <person name="Kumar D."/>
            <person name="Ravi V."/>
            <person name="Vij S."/>
            <person name="Kapur A."/>
            <person name="Khurana P."/>
            <person name="Khurana P."/>
            <person name="Khurana J.P."/>
            <person name="Tyagi A.K."/>
            <person name="Gaikwad K."/>
            <person name="Singh A."/>
            <person name="Dalal V."/>
            <person name="Srivastava S."/>
            <person name="Dixit A."/>
            <person name="Pal A.K."/>
            <person name="Ghazi I.A."/>
            <person name="Yadav M."/>
            <person name="Pandit A."/>
            <person name="Bhargava A."/>
            <person name="Sureshbabu K."/>
            <person name="Batra K."/>
            <person name="Sharma T.R."/>
            <person name="Mohapatra T."/>
            <person name="Singh N.K."/>
            <person name="Messing J."/>
            <person name="Nelson A.B."/>
            <person name="Fuks G."/>
            <person name="Kavchok S."/>
            <person name="Keizer G."/>
            <person name="Linton E."/>
            <person name="Llaca V."/>
            <person name="Song R."/>
            <person name="Tanyolac B."/>
            <person name="Young S."/>
            <person name="Ho-Il K."/>
            <person name="Hahn J.H."/>
            <person name="Sangsakoo G."/>
            <person name="Vanavichit A."/>
            <person name="de Mattos Luiz.A.T."/>
            <person name="Zimmer P.D."/>
            <person name="Malone G."/>
            <person name="Dellagostin O."/>
            <person name="de Oliveira A.C."/>
            <person name="Bevan M."/>
            <person name="Bancroft I."/>
            <person name="Minx P."/>
            <person name="Cordum H."/>
            <person name="Wilson R."/>
            <person name="Cheng Z."/>
            <person name="Jin W."/>
            <person name="Jiang J."/>
            <person name="Leong S.A."/>
            <person name="Iwama H."/>
            <person name="Gojobori T."/>
            <person name="Itoh T."/>
            <person name="Niimura Y."/>
            <person name="Fujii Y."/>
            <person name="Habara T."/>
            <person name="Sakai H."/>
            <person name="Sato Y."/>
            <person name="Wilson G."/>
            <person name="Kumar K."/>
            <person name="McCouch S."/>
            <person name="Juretic N."/>
            <person name="Hoen D."/>
            <person name="Wright S."/>
            <person name="Bruskiewich R."/>
            <person name="Bureau T."/>
            <person name="Miyao A."/>
            <person name="Hirochika H."/>
            <person name="Nishikawa T."/>
            <person name="Kadowaki K."/>
            <person name="Sugiura M."/>
            <person name="Burr B."/>
            <person name="Sasaki T."/>
        </authorList>
    </citation>
    <scope>NUCLEOTIDE SEQUENCE [LARGE SCALE GENOMIC DNA]</scope>
    <source>
        <strain evidence="3">cv. Nipponbare</strain>
    </source>
</reference>
<dbReference type="EMBL" id="AC079888">
    <property type="protein sequence ID" value="AAM93673.1"/>
    <property type="molecule type" value="Genomic_DNA"/>
</dbReference>
<gene>
    <name evidence="2" type="primary">OSJNBa0078O01.18</name>
</gene>
<accession>Q8LNH3</accession>
<dbReference type="AlphaFoldDB" id="Q8LNH3"/>
<name>Q8LNH3_ORYSJ</name>
<feature type="compositionally biased region" description="Polar residues" evidence="1">
    <location>
        <begin position="1"/>
        <end position="11"/>
    </location>
</feature>
<evidence type="ECO:0000313" key="2">
    <source>
        <dbReference type="EMBL" id="AAM93673.1"/>
    </source>
</evidence>
<reference evidence="3" key="2">
    <citation type="journal article" date="2008" name="Nucleic Acids Res.">
        <title>The rice annotation project database (RAP-DB): 2008 update.</title>
        <authorList>
            <consortium name="The rice annotation project (RAP)"/>
        </authorList>
    </citation>
    <scope>GENOME REANNOTATION</scope>
    <source>
        <strain evidence="3">cv. Nipponbare</strain>
    </source>
</reference>